<gene>
    <name evidence="3" type="ORF">PRUPE_2G263000</name>
</gene>
<keyword evidence="4" id="KW-1185">Reference proteome</keyword>
<dbReference type="Gramene" id="ONI24800">
    <property type="protein sequence ID" value="ONI24800"/>
    <property type="gene ID" value="PRUPE_2G263000"/>
</dbReference>
<feature type="signal peptide" evidence="2">
    <location>
        <begin position="1"/>
        <end position="26"/>
    </location>
</feature>
<proteinExistence type="predicted"/>
<protein>
    <submittedName>
        <fullName evidence="3">Uncharacterized protein</fullName>
    </submittedName>
</protein>
<evidence type="ECO:0000313" key="4">
    <source>
        <dbReference type="Proteomes" id="UP000006882"/>
    </source>
</evidence>
<dbReference type="AlphaFoldDB" id="A0A251QMZ7"/>
<organism evidence="3 4">
    <name type="scientific">Prunus persica</name>
    <name type="common">Peach</name>
    <name type="synonym">Amygdalus persica</name>
    <dbReference type="NCBI Taxonomy" id="3760"/>
    <lineage>
        <taxon>Eukaryota</taxon>
        <taxon>Viridiplantae</taxon>
        <taxon>Streptophyta</taxon>
        <taxon>Embryophyta</taxon>
        <taxon>Tracheophyta</taxon>
        <taxon>Spermatophyta</taxon>
        <taxon>Magnoliopsida</taxon>
        <taxon>eudicotyledons</taxon>
        <taxon>Gunneridae</taxon>
        <taxon>Pentapetalae</taxon>
        <taxon>rosids</taxon>
        <taxon>fabids</taxon>
        <taxon>Rosales</taxon>
        <taxon>Rosaceae</taxon>
        <taxon>Amygdaloideae</taxon>
        <taxon>Amygdaleae</taxon>
        <taxon>Prunus</taxon>
    </lineage>
</organism>
<name>A0A251QMZ7_PRUPE</name>
<evidence type="ECO:0000256" key="2">
    <source>
        <dbReference type="SAM" id="SignalP"/>
    </source>
</evidence>
<dbReference type="EMBL" id="CM007652">
    <property type="protein sequence ID" value="ONI24800.1"/>
    <property type="molecule type" value="Genomic_DNA"/>
</dbReference>
<dbReference type="Proteomes" id="UP000006882">
    <property type="component" value="Chromosome G2"/>
</dbReference>
<accession>A0A251QMZ7</accession>
<reference evidence="3 4" key="1">
    <citation type="journal article" date="2013" name="Nat. Genet.">
        <title>The high-quality draft genome of peach (Prunus persica) identifies unique patterns of genetic diversity, domestication and genome evolution.</title>
        <authorList>
            <consortium name="International Peach Genome Initiative"/>
            <person name="Verde I."/>
            <person name="Abbott A.G."/>
            <person name="Scalabrin S."/>
            <person name="Jung S."/>
            <person name="Shu S."/>
            <person name="Marroni F."/>
            <person name="Zhebentyayeva T."/>
            <person name="Dettori M.T."/>
            <person name="Grimwood J."/>
            <person name="Cattonaro F."/>
            <person name="Zuccolo A."/>
            <person name="Rossini L."/>
            <person name="Jenkins J."/>
            <person name="Vendramin E."/>
            <person name="Meisel L.A."/>
            <person name="Decroocq V."/>
            <person name="Sosinski B."/>
            <person name="Prochnik S."/>
            <person name="Mitros T."/>
            <person name="Policriti A."/>
            <person name="Cipriani G."/>
            <person name="Dondini L."/>
            <person name="Ficklin S."/>
            <person name="Goodstein D.M."/>
            <person name="Xuan P."/>
            <person name="Del Fabbro C."/>
            <person name="Aramini V."/>
            <person name="Copetti D."/>
            <person name="Gonzalez S."/>
            <person name="Horner D.S."/>
            <person name="Falchi R."/>
            <person name="Lucas S."/>
            <person name="Mica E."/>
            <person name="Maldonado J."/>
            <person name="Lazzari B."/>
            <person name="Bielenberg D."/>
            <person name="Pirona R."/>
            <person name="Miculan M."/>
            <person name="Barakat A."/>
            <person name="Testolin R."/>
            <person name="Stella A."/>
            <person name="Tartarini S."/>
            <person name="Tonutti P."/>
            <person name="Arus P."/>
            <person name="Orellana A."/>
            <person name="Wells C."/>
            <person name="Main D."/>
            <person name="Vizzotto G."/>
            <person name="Silva H."/>
            <person name="Salamini F."/>
            <person name="Schmutz J."/>
            <person name="Morgante M."/>
            <person name="Rokhsar D.S."/>
        </authorList>
    </citation>
    <scope>NUCLEOTIDE SEQUENCE [LARGE SCALE GENOMIC DNA]</scope>
    <source>
        <strain evidence="4">cv. Nemared</strain>
    </source>
</reference>
<keyword evidence="2" id="KW-0732">Signal</keyword>
<sequence length="84" mass="9106">MGRRELLNALLTLLLLLSMVFHRGAAMIRRIGKYQQPGSTSLKASRKGLDVKDEYTKEAGDNNGSGDYDFYGGHGDVPSPGVGH</sequence>
<feature type="chain" id="PRO_5012151454" evidence="2">
    <location>
        <begin position="27"/>
        <end position="84"/>
    </location>
</feature>
<feature type="region of interest" description="Disordered" evidence="1">
    <location>
        <begin position="54"/>
        <end position="84"/>
    </location>
</feature>
<evidence type="ECO:0000256" key="1">
    <source>
        <dbReference type="SAM" id="MobiDB-lite"/>
    </source>
</evidence>
<evidence type="ECO:0000313" key="3">
    <source>
        <dbReference type="EMBL" id="ONI24800.1"/>
    </source>
</evidence>